<comment type="caution">
    <text evidence="2">The sequence shown here is derived from an EMBL/GenBank/DDBJ whole genome shotgun (WGS) entry which is preliminary data.</text>
</comment>
<evidence type="ECO:0000259" key="1">
    <source>
        <dbReference type="Pfam" id="PF01370"/>
    </source>
</evidence>
<dbReference type="SUPFAM" id="SSF51735">
    <property type="entry name" value="NAD(P)-binding Rossmann-fold domains"/>
    <property type="match status" value="1"/>
</dbReference>
<dbReference type="InterPro" id="IPR050177">
    <property type="entry name" value="Lipid_A_modif_metabolic_enz"/>
</dbReference>
<feature type="non-terminal residue" evidence="2">
    <location>
        <position position="247"/>
    </location>
</feature>
<reference evidence="2" key="1">
    <citation type="journal article" date="2014" name="Front. Microbiol.">
        <title>High frequency of phylogenetically diverse reductive dehalogenase-homologous genes in deep subseafloor sedimentary metagenomes.</title>
        <authorList>
            <person name="Kawai M."/>
            <person name="Futagami T."/>
            <person name="Toyoda A."/>
            <person name="Takaki Y."/>
            <person name="Nishi S."/>
            <person name="Hori S."/>
            <person name="Arai W."/>
            <person name="Tsubouchi T."/>
            <person name="Morono Y."/>
            <person name="Uchiyama I."/>
            <person name="Ito T."/>
            <person name="Fujiyama A."/>
            <person name="Inagaki F."/>
            <person name="Takami H."/>
        </authorList>
    </citation>
    <scope>NUCLEOTIDE SEQUENCE</scope>
    <source>
        <strain evidence="2">Expedition CK06-06</strain>
    </source>
</reference>
<dbReference type="PANTHER" id="PTHR43245">
    <property type="entry name" value="BIFUNCTIONAL POLYMYXIN RESISTANCE PROTEIN ARNA"/>
    <property type="match status" value="1"/>
</dbReference>
<dbReference type="EMBL" id="BARW01001935">
    <property type="protein sequence ID" value="GAI65594.1"/>
    <property type="molecule type" value="Genomic_DNA"/>
</dbReference>
<evidence type="ECO:0000313" key="2">
    <source>
        <dbReference type="EMBL" id="GAI65594.1"/>
    </source>
</evidence>
<name>X1SCV7_9ZZZZ</name>
<gene>
    <name evidence="2" type="ORF">S12H4_05744</name>
</gene>
<feature type="domain" description="NAD-dependent epimerase/dehydratase" evidence="1">
    <location>
        <begin position="3"/>
        <end position="125"/>
    </location>
</feature>
<accession>X1SCV7</accession>
<dbReference type="AlphaFoldDB" id="X1SCV7"/>
<sequence>MTVLVTGGSGFVGGVLVDKLLAKGRRVISISRHSPTPRENFVPLAGDITKPNLGLNSGALADVAGGKIDAIYHLAAVHTLGKDKNGLIQKTNVDGTRNVIDFCIRHDVPRLLFCSTAYTSGENPYERSKALCEVMVNESDIPHVTIFKPSVVMGTAENPFTGHFSQFVSLVVRIHRRAELIRRNIEGTLRLPVIEPVFRIKGNPQGELNLVTVDAVAEAMANIDKGGTFWLTNPEPPTLGQLVEWVG</sequence>
<organism evidence="2">
    <name type="scientific">marine sediment metagenome</name>
    <dbReference type="NCBI Taxonomy" id="412755"/>
    <lineage>
        <taxon>unclassified sequences</taxon>
        <taxon>metagenomes</taxon>
        <taxon>ecological metagenomes</taxon>
    </lineage>
</organism>
<dbReference type="Pfam" id="PF01370">
    <property type="entry name" value="Epimerase"/>
    <property type="match status" value="1"/>
</dbReference>
<dbReference type="InterPro" id="IPR001509">
    <property type="entry name" value="Epimerase_deHydtase"/>
</dbReference>
<dbReference type="PANTHER" id="PTHR43245:SF51">
    <property type="entry name" value="SHORT CHAIN DEHYDROGENASE_REDUCTASE FAMILY 42E, MEMBER 2"/>
    <property type="match status" value="1"/>
</dbReference>
<proteinExistence type="predicted"/>
<dbReference type="Gene3D" id="3.40.50.720">
    <property type="entry name" value="NAD(P)-binding Rossmann-like Domain"/>
    <property type="match status" value="1"/>
</dbReference>
<dbReference type="InterPro" id="IPR036291">
    <property type="entry name" value="NAD(P)-bd_dom_sf"/>
</dbReference>
<protein>
    <recommendedName>
        <fullName evidence="1">NAD-dependent epimerase/dehydratase domain-containing protein</fullName>
    </recommendedName>
</protein>